<proteinExistence type="predicted"/>
<evidence type="ECO:0000313" key="2">
    <source>
        <dbReference type="Proteomes" id="UP000017559"/>
    </source>
</evidence>
<dbReference type="Proteomes" id="UP000017559">
    <property type="component" value="Unassembled WGS sequence"/>
</dbReference>
<dbReference type="AlphaFoldDB" id="V2X3T1"/>
<evidence type="ECO:0000313" key="1">
    <source>
        <dbReference type="EMBL" id="ESK88467.1"/>
    </source>
</evidence>
<organism evidence="1 2">
    <name type="scientific">Moniliophthora roreri (strain MCA 2997)</name>
    <name type="common">Cocoa frosty pod rot fungus</name>
    <name type="synonym">Crinipellis roreri</name>
    <dbReference type="NCBI Taxonomy" id="1381753"/>
    <lineage>
        <taxon>Eukaryota</taxon>
        <taxon>Fungi</taxon>
        <taxon>Dikarya</taxon>
        <taxon>Basidiomycota</taxon>
        <taxon>Agaricomycotina</taxon>
        <taxon>Agaricomycetes</taxon>
        <taxon>Agaricomycetidae</taxon>
        <taxon>Agaricales</taxon>
        <taxon>Marasmiineae</taxon>
        <taxon>Marasmiaceae</taxon>
        <taxon>Moniliophthora</taxon>
    </lineage>
</organism>
<protein>
    <submittedName>
        <fullName evidence="1">Uncharacterized protein</fullName>
    </submittedName>
</protein>
<keyword evidence="2" id="KW-1185">Reference proteome</keyword>
<dbReference type="EMBL" id="AWSO01000646">
    <property type="protein sequence ID" value="ESK88467.1"/>
    <property type="molecule type" value="Genomic_DNA"/>
</dbReference>
<dbReference type="KEGG" id="mrr:Moror_14703"/>
<dbReference type="HOGENOM" id="CLU_727781_0_0_1"/>
<sequence>MTVEVAEPKKGLNVFGFTESGPVSDSSDLIFGHPETVRREYVAKELTLRHVELTLLGITEQAVLLESPKDLLDMLLMVVHIFGVDKNVVKVDDNTDVQQVSENGVDKMLESGRSVTKPAALSAKAASSTLAAHPEAFLFMSQAFFFTQLLILCLSLQNMQRLLSWQHFHSSSVSFPFLSLPSSQEDRVLGWLPGLKEKEEEEGLLEGLSLPETELEFLAKSSLLSLALELELVPGFEPEDWAVLCMCKSLEHMERIGSANARHFIFDAIRKTPVVLIVDTDVLTIMHPKKVKSILHSGLRVARTEVDPEFVNEGGVALHPEWPWSWPSAKNVVLEPLGCVALEEGQGEHDFRGVQSKGFRLVVEVDVKTRFKFEFAQKAF</sequence>
<reference evidence="1 2" key="1">
    <citation type="journal article" date="2014" name="BMC Genomics">
        <title>Genome and secretome analysis of the hemibiotrophic fungal pathogen, Moniliophthora roreri, which causes frosty pod rot disease of cacao: mechanisms of the biotrophic and necrotrophic phases.</title>
        <authorList>
            <person name="Meinhardt L.W."/>
            <person name="Costa G.G.L."/>
            <person name="Thomazella D.P.T."/>
            <person name="Teixeira P.J.P.L."/>
            <person name="Carazzolle M.F."/>
            <person name="Schuster S.C."/>
            <person name="Carlson J.E."/>
            <person name="Guiltinan M.J."/>
            <person name="Mieczkowski P."/>
            <person name="Farmer A."/>
            <person name="Ramaraj T."/>
            <person name="Crozier J."/>
            <person name="Davis R.E."/>
            <person name="Shao J."/>
            <person name="Melnick R.L."/>
            <person name="Pereira G.A.G."/>
            <person name="Bailey B.A."/>
        </authorList>
    </citation>
    <scope>NUCLEOTIDE SEQUENCE [LARGE SCALE GENOMIC DNA]</scope>
    <source>
        <strain evidence="1 2">MCA 2997</strain>
    </source>
</reference>
<comment type="caution">
    <text evidence="1">The sequence shown here is derived from an EMBL/GenBank/DDBJ whole genome shotgun (WGS) entry which is preliminary data.</text>
</comment>
<accession>V2X3T1</accession>
<gene>
    <name evidence="1" type="ORF">Moror_14703</name>
</gene>
<name>V2X3T1_MONRO</name>